<dbReference type="GO" id="GO:0005654">
    <property type="term" value="C:nucleoplasm"/>
    <property type="evidence" value="ECO:0000314"/>
    <property type="project" value="GeneDB"/>
</dbReference>
<dbReference type="EMBL" id="CP000069">
    <property type="protein sequence ID" value="AAZ11785.1"/>
    <property type="molecule type" value="Genomic_DNA"/>
</dbReference>
<dbReference type="OMA" id="QGDYGGQ"/>
<dbReference type="GO" id="GO:0032774">
    <property type="term" value="P:RNA biosynthetic process"/>
    <property type="evidence" value="ECO:0000314"/>
    <property type="project" value="GeneDB"/>
</dbReference>
<dbReference type="InterPro" id="IPR058917">
    <property type="entry name" value="RESC6_dom"/>
</dbReference>
<evidence type="ECO:0000313" key="3">
    <source>
        <dbReference type="EMBL" id="AAX80856.1"/>
    </source>
</evidence>
<dbReference type="GO" id="GO:0020023">
    <property type="term" value="C:kinetoplast"/>
    <property type="evidence" value="ECO:0006056"/>
    <property type="project" value="Others"/>
</dbReference>
<accession>Q584T3</accession>
<feature type="compositionally biased region" description="Basic and acidic residues" evidence="1">
    <location>
        <begin position="224"/>
        <end position="254"/>
    </location>
</feature>
<reference evidence="4" key="5">
    <citation type="submission" date="2005-04" db="EMBL/GenBank/DDBJ databases">
        <title>Sequencing, closure, and annotation of Trypanosoma brucei chromosomes 2 through 8.</title>
        <authorList>
            <person name="Ghedin E."/>
            <person name="Blandin G."/>
            <person name="Bartholomeu D."/>
            <person name="Caler E."/>
            <person name="Haas B."/>
            <person name="Hannick L."/>
            <person name="Shallom J."/>
            <person name="Hou L."/>
            <person name="Djikeng A."/>
            <person name="Feldblyum T."/>
            <person name="Hostetler J."/>
            <person name="Johnson J."/>
            <person name="Jones K."/>
            <person name="Koo H.L."/>
            <person name="Larkin C."/>
            <person name="Pai G."/>
            <person name="Peterson J."/>
            <person name="Khalak H.G."/>
            <person name="Salzberg S."/>
            <person name="Simpson A.J."/>
            <person name="Tallon L."/>
            <person name="Van Aken S."/>
            <person name="Wanless D."/>
            <person name="White O."/>
            <person name="Wortman J."/>
            <person name="Fraser C.M."/>
            <person name="El-Sayed N.M.A."/>
        </authorList>
    </citation>
    <scope>NUCLEOTIDE SEQUENCE</scope>
    <source>
        <strain evidence="4">927/4 GUTat10.1</strain>
    </source>
</reference>
<gene>
    <name evidence="4" type="primary">Tb06.4M18.600</name>
    <name evidence="3" type="ORF">Tb927.6.2230</name>
</gene>
<dbReference type="GO" id="GO:0003723">
    <property type="term" value="F:RNA binding"/>
    <property type="evidence" value="ECO:0000314"/>
    <property type="project" value="GeneDB"/>
</dbReference>
<dbReference type="OrthoDB" id="273156at2759"/>
<evidence type="ECO:0000256" key="1">
    <source>
        <dbReference type="SAM" id="MobiDB-lite"/>
    </source>
</evidence>
<feature type="region of interest" description="Disordered" evidence="1">
    <location>
        <begin position="13"/>
        <end position="257"/>
    </location>
</feature>
<name>Q584T3_TRYB2</name>
<dbReference type="Proteomes" id="UP000008524">
    <property type="component" value="Chromosome 6"/>
</dbReference>
<dbReference type="PaxDb" id="5691-AAZ11785"/>
<reference evidence="4 5" key="3">
    <citation type="journal article" date="2005" name="Science">
        <title>The genome of the African trypanosome Trypanosoma brucei.</title>
        <authorList>
            <person name="Berriman M."/>
            <person name="Ghedin E."/>
            <person name="Hertz-Fowler C."/>
            <person name="Blandin G."/>
            <person name="Renauld H."/>
            <person name="Bartholomeu D.C."/>
            <person name="Lennard N.J."/>
            <person name="Caler E."/>
            <person name="Hamlin N.E."/>
            <person name="Haas B."/>
            <person name="Bohme U."/>
            <person name="Hannick L."/>
            <person name="Aslett M.A."/>
            <person name="Shallom J."/>
            <person name="Marcello L."/>
            <person name="Hou L."/>
            <person name="Wickstead B."/>
            <person name="Alsmark U.C."/>
            <person name="Arrowsmith C."/>
            <person name="Atkin R.J."/>
            <person name="Barron A.J."/>
            <person name="Bringaud F."/>
            <person name="Brooks K."/>
            <person name="Carrington M."/>
            <person name="Cherevach I."/>
            <person name="Chillingworth T.J."/>
            <person name="Churcher C."/>
            <person name="Clark L.N."/>
            <person name="Corton C.H."/>
            <person name="Cronin A."/>
            <person name="Davies R.M."/>
            <person name="Doggett J."/>
            <person name="Djikeng A."/>
            <person name="Feldblyum T."/>
            <person name="Field M.C."/>
            <person name="Fraser A."/>
            <person name="Goodhead I."/>
            <person name="Hance Z."/>
            <person name="Harper D."/>
            <person name="Harris B.R."/>
            <person name="Hauser H."/>
            <person name="Hostetler J."/>
            <person name="Ivens A."/>
            <person name="Jagels K."/>
            <person name="Johnson D."/>
            <person name="Johnson J."/>
            <person name="Jones K."/>
            <person name="Kerhornou A.X."/>
            <person name="Koo H."/>
            <person name="Larke N."/>
            <person name="Landfear S."/>
            <person name="Larkin C."/>
            <person name="Leech V."/>
            <person name="Line A."/>
            <person name="Lord A."/>
            <person name="Macleod A."/>
            <person name="Mooney P.J."/>
            <person name="Moule S."/>
            <person name="Martin D.M."/>
            <person name="Morgan G.W."/>
            <person name="Mungall K."/>
            <person name="Norbertczak H."/>
            <person name="Ormond D."/>
            <person name="Pai G."/>
            <person name="Peacock C.S."/>
            <person name="Peterson J."/>
            <person name="Quail M.A."/>
            <person name="Rabbinowitsch E."/>
            <person name="Rajandream M.A."/>
            <person name="Reitter C."/>
            <person name="Salzberg S.L."/>
            <person name="Sanders M."/>
            <person name="Schobel S."/>
            <person name="Sharp S."/>
            <person name="Simmonds M."/>
            <person name="Simpson A.J."/>
            <person name="Tallon L."/>
            <person name="Turner C.M."/>
            <person name="Tait A."/>
            <person name="Tivey A.R."/>
            <person name="Van Aken S."/>
            <person name="Walker D."/>
            <person name="Wanless D."/>
            <person name="Wang S."/>
            <person name="White B."/>
            <person name="White O."/>
            <person name="Whitehead S."/>
            <person name="Woodward J."/>
            <person name="Wortman J."/>
            <person name="Adams M.D."/>
            <person name="Embley T.M."/>
            <person name="Gull K."/>
            <person name="Ullu E."/>
            <person name="Barry J.D."/>
            <person name="Fairlamb A.H."/>
            <person name="Opperdoes F."/>
            <person name="Barrell B.G."/>
            <person name="Donelson J.E."/>
            <person name="Hall N."/>
            <person name="Fraser C.M."/>
            <person name="Melville S.E."/>
            <person name="El-Sayed N.M."/>
        </authorList>
    </citation>
    <scope>NUCLEOTIDE SEQUENCE [LARGE SCALE GENOMIC DNA]</scope>
    <source>
        <strain evidence="4 5">927/4 GUTat10.1</strain>
    </source>
</reference>
<reference evidence="4" key="2">
    <citation type="journal article" date="2005" name="Science">
        <title>Comparative genomics of trypanosomatid parasitic protozoa.</title>
        <authorList>
            <person name="El-Sayed N.M."/>
            <person name="Myler P.J."/>
            <person name="Blandin G."/>
            <person name="Berriman M."/>
            <person name="Crabtree J."/>
            <person name="Aggarwal G."/>
            <person name="Caler E."/>
            <person name="Renauld H."/>
            <person name="Worthey E.A."/>
            <person name="Hertz-Fowler C."/>
            <person name="Ghedin E."/>
            <person name="Peacock C."/>
            <person name="Bartholomeu D.C."/>
            <person name="Haas B.J."/>
            <person name="Tran A.N."/>
            <person name="Wortman J.R."/>
            <person name="Alsmark U.C."/>
            <person name="Angiuoli S."/>
            <person name="Anupama A."/>
            <person name="Badger J."/>
            <person name="Bringaud F."/>
            <person name="Cadag E."/>
            <person name="Carlton J.M."/>
            <person name="Cerqueira G.C."/>
            <person name="Creasy T."/>
            <person name="Delcher A.L."/>
            <person name="Djikeng A."/>
            <person name="Embley T.M."/>
            <person name="Hauser C."/>
            <person name="Ivens A.C."/>
            <person name="Kummerfeld S.K."/>
            <person name="Pereira-Leal J.B."/>
            <person name="Nilsson D."/>
            <person name="Peterson J."/>
            <person name="Salzberg S.L."/>
            <person name="Shallom J."/>
            <person name="Silva J.C."/>
            <person name="Sundaram J."/>
            <person name="Westenberger S."/>
            <person name="White O."/>
            <person name="Melville S.E."/>
            <person name="Donelson J.E."/>
            <person name="Andersson B."/>
            <person name="Stuart K.D."/>
            <person name="Hall N."/>
        </authorList>
    </citation>
    <scope>NUCLEOTIDE SEQUENCE</scope>
    <source>
        <strain evidence="4">927/4 GUTat10.1</strain>
    </source>
</reference>
<keyword evidence="5" id="KW-1185">Reference proteome</keyword>
<reference evidence="3" key="4">
    <citation type="submission" date="2005-04" db="EMBL/GenBank/DDBJ databases">
        <title>.</title>
        <authorList>
            <person name="Ghedin E."/>
            <person name="Blandin G."/>
            <person name="Bartholomeu D."/>
            <person name="Caler E."/>
            <person name="Haas B."/>
            <person name="Hannick L."/>
            <person name="Shallom J."/>
            <person name="Hou L."/>
            <person name="Djikeng A."/>
            <person name="Feldblyum T."/>
            <person name="Hostetler J."/>
            <person name="Johnson J."/>
            <person name="Jones K."/>
            <person name="Koo H.L."/>
            <person name="Larkin C."/>
            <person name="Pai G."/>
            <person name="Peterson J."/>
            <person name="Khalak H.G."/>
            <person name="Salzberg S."/>
            <person name="Simpson A.J."/>
            <person name="Tallon L."/>
            <person name="Van Aken S."/>
            <person name="Wanless D."/>
            <person name="White O."/>
            <person name="Wortman J."/>
            <person name="Fraser C.M."/>
            <person name="El-Sayed N.M.A."/>
        </authorList>
    </citation>
    <scope>NUCLEOTIDE SEQUENCE</scope>
    <source>
        <strain evidence="3">GUTat10.1</strain>
    </source>
</reference>
<dbReference type="RefSeq" id="XP_845344.1">
    <property type="nucleotide sequence ID" value="XM_840251.1"/>
</dbReference>
<dbReference type="GO" id="GO:0005737">
    <property type="term" value="C:cytoplasm"/>
    <property type="evidence" value="ECO:0000314"/>
    <property type="project" value="GeneDB"/>
</dbReference>
<dbReference type="InParanoid" id="Q584T3"/>
<reference evidence="3" key="1">
    <citation type="submission" date="2000-07" db="EMBL/GenBank/DDBJ databases">
        <authorList>
            <person name="El-Sayed N.M."/>
            <person name="Khalak H."/>
            <person name="Adams M.D."/>
        </authorList>
    </citation>
    <scope>NUCLEOTIDE SEQUENCE</scope>
    <source>
        <strain evidence="3">GUTat10.1</strain>
    </source>
</reference>
<evidence type="ECO:0000259" key="2">
    <source>
        <dbReference type="Pfam" id="PF26188"/>
    </source>
</evidence>
<dbReference type="AlphaFoldDB" id="Q584T3"/>
<protein>
    <recommendedName>
        <fullName evidence="2">RNA-editing substrate-binding complex 6 protein domain-containing protein</fullName>
    </recommendedName>
</protein>
<feature type="compositionally biased region" description="Basic and acidic residues" evidence="1">
    <location>
        <begin position="19"/>
        <end position="208"/>
    </location>
</feature>
<organism evidence="3 5">
    <name type="scientific">Trypanosoma brucei brucei (strain 927/4 GUTat10.1)</name>
    <dbReference type="NCBI Taxonomy" id="185431"/>
    <lineage>
        <taxon>Eukaryota</taxon>
        <taxon>Discoba</taxon>
        <taxon>Euglenozoa</taxon>
        <taxon>Kinetoplastea</taxon>
        <taxon>Metakinetoplastina</taxon>
        <taxon>Trypanosomatida</taxon>
        <taxon>Trypanosomatidae</taxon>
        <taxon>Trypanosoma</taxon>
    </lineage>
</organism>
<dbReference type="Pfam" id="PF26188">
    <property type="entry name" value="RESC6"/>
    <property type="match status" value="1"/>
</dbReference>
<evidence type="ECO:0000313" key="5">
    <source>
        <dbReference type="Proteomes" id="UP000008524"/>
    </source>
</evidence>
<dbReference type="GO" id="GO:0003729">
    <property type="term" value="F:mRNA binding"/>
    <property type="evidence" value="ECO:0000314"/>
    <property type="project" value="GeneDB"/>
</dbReference>
<evidence type="ECO:0000313" key="4">
    <source>
        <dbReference type="EMBL" id="AAZ11785.1"/>
    </source>
</evidence>
<accession>D6XHV6</accession>
<proteinExistence type="predicted"/>
<sequence length="775" mass="86641">MVCSTICLFQRGQWGNEGSRGDQRNYDNRGGRGEWGDRGGQRGDNQRDYGDQRNYDNRGGRGEWGDRGGQRGDNQRDYGDQRNYDNRGGRGEWGDRGGQRGDNQRDYGDQRNYDNRGGRGEWGDRGGQRGDNQRDYGDQRNYDNRGGRGEWGDRGGQRGDNQRDYGDQRNYDNRGGRGEWGDRGGQRGDNQRNYDNRGGRGEWGDRGGQRGGNQRDNSNQFGYRNERDGGIGRQRSARDNFGAHDNRASDERGSTDPAVGEVFDEQAAKILYELKRRFKSSKTGKERRDVQREARRIVRRARVDPSTQDEKSVTLLLNCAATFRCYPHTEGIKQATEWMRKNIDGLSPQNVALFTNAIGALSVVDSDTILINEISPAVEACYGQMNPVELVMTLQAFQRGRITENEDLQVSLLQQLVTCVPQMPAPQLSTLAGVLVDTPLRKRDEATWQEIAKTVVSKAASGAENMHSREVITLLKATPRLGVPEDHSFHLVDRAIATVGFHTDEQIGELLEAVSYYRDPQKTCGRELNEKLDKLVDALWARLQKVAPFADAASVTTIMRAAHRSGVDVPRDIVSTLVQAVMRELRYHRFTFRRVASLSEALALQKVPAKELLVMLGDYCIGKRPPREERGENTPVDDHNSGIEERMDIYARFLGDLTKARIALENAHSSNAGNGEPGSSVSQILAQRLEDSVGSAPPRELLKSVRAICTAADDCPFRNRANDGKIIALSEQRIAKEGASFMEGVRKTTMENFLSAVSGIPQAQKVVEVLSHQTR</sequence>
<dbReference type="KEGG" id="tbr:Tb927.6.2230"/>
<dbReference type="eggNOG" id="ENOG502QS3C">
    <property type="taxonomic scope" value="Eukaryota"/>
</dbReference>
<dbReference type="GO" id="GO:0005739">
    <property type="term" value="C:mitochondrion"/>
    <property type="evidence" value="ECO:0000314"/>
    <property type="project" value="GeneDB"/>
</dbReference>
<dbReference type="GeneID" id="3657861"/>
<dbReference type="EMBL" id="AC074259">
    <property type="protein sequence ID" value="AAX80856.1"/>
    <property type="molecule type" value="Genomic_DNA"/>
</dbReference>
<dbReference type="STRING" id="185431.Q584T3"/>
<feature type="domain" description="RNA-editing substrate-binding complex 6 protein" evidence="2">
    <location>
        <begin position="290"/>
        <end position="570"/>
    </location>
</feature>